<dbReference type="InterPro" id="IPR003099">
    <property type="entry name" value="Prephen_DH"/>
</dbReference>
<keyword evidence="2 6" id="KW-0560">Oxidoreductase</keyword>
<dbReference type="InterPro" id="IPR050812">
    <property type="entry name" value="Preph/Arog_dehydrog"/>
</dbReference>
<dbReference type="GO" id="GO:0008977">
    <property type="term" value="F:prephenate dehydrogenase (NAD+) activity"/>
    <property type="evidence" value="ECO:0007669"/>
    <property type="project" value="UniProtKB-EC"/>
</dbReference>
<dbReference type="Gene3D" id="3.40.50.720">
    <property type="entry name" value="NAD(P)-binding Rossmann-like Domain"/>
    <property type="match status" value="1"/>
</dbReference>
<evidence type="ECO:0000313" key="7">
    <source>
        <dbReference type="Proteomes" id="UP001324533"/>
    </source>
</evidence>
<dbReference type="Pfam" id="PF20463">
    <property type="entry name" value="PDH_C"/>
    <property type="match status" value="1"/>
</dbReference>
<proteinExistence type="inferred from homology"/>
<dbReference type="InterPro" id="IPR046826">
    <property type="entry name" value="PDH_N"/>
</dbReference>
<keyword evidence="3" id="KW-0028">Amino-acid biosynthesis</keyword>
<dbReference type="InterPro" id="IPR008927">
    <property type="entry name" value="6-PGluconate_DH-like_C_sf"/>
</dbReference>
<comment type="pathway">
    <text evidence="4">Amino-acid biosynthesis.</text>
</comment>
<dbReference type="Proteomes" id="UP001324533">
    <property type="component" value="Chromosome"/>
</dbReference>
<keyword evidence="7" id="KW-1185">Reference proteome</keyword>
<dbReference type="SUPFAM" id="SSF55021">
    <property type="entry name" value="ACT-like"/>
    <property type="match status" value="1"/>
</dbReference>
<sequence>MTLENSSAARPAPPLAPRVQGTVRIVGSGLLGASIGHALSALGVDVALDDTSPSQLRLAIDYGAGRATREDDDPALIVVAVPPDVTADVIERELRRHPEAVVTDVASVKLEPLRTLRERGVDLTHYIGSHPLAGRERGGAIAARADIFMGRPWVVCRDEETPARDLAVVEALALDLGATPLEMTPEDHDAAVALMSHVPQLVASLLAARFVDAPDGFLRLAGQGVRDTTRIAASAPELWVQILGANAGPVASVLDAVAADLADVSDALRAPEAPGARRSLADTIRRGNDGVERLPGKHGQNRRFETVVVMVDDRPGQLGRLFGDLGELEVNVEDLRLEHSPGALFGLAEISVVPYAVRPAIAGLESRGWKIASTTHD</sequence>
<dbReference type="SUPFAM" id="SSF51735">
    <property type="entry name" value="NAD(P)-binding Rossmann-fold domains"/>
    <property type="match status" value="1"/>
</dbReference>
<dbReference type="EMBL" id="CP139779">
    <property type="protein sequence ID" value="WQB69238.1"/>
    <property type="molecule type" value="Genomic_DNA"/>
</dbReference>
<dbReference type="SUPFAM" id="SSF48179">
    <property type="entry name" value="6-phosphogluconate dehydrogenase C-terminal domain-like"/>
    <property type="match status" value="1"/>
</dbReference>
<evidence type="ECO:0000256" key="4">
    <source>
        <dbReference type="ARBA" id="ARBA00029440"/>
    </source>
</evidence>
<evidence type="ECO:0000256" key="2">
    <source>
        <dbReference type="ARBA" id="ARBA00023002"/>
    </source>
</evidence>
<evidence type="ECO:0000313" key="6">
    <source>
        <dbReference type="EMBL" id="WQB69238.1"/>
    </source>
</evidence>
<feature type="domain" description="Prephenate/arogenate dehydrogenase" evidence="5">
    <location>
        <begin position="21"/>
        <end position="298"/>
    </location>
</feature>
<dbReference type="InterPro" id="IPR036291">
    <property type="entry name" value="NAD(P)-bd_dom_sf"/>
</dbReference>
<organism evidence="6 7">
    <name type="scientific">Microbacterium invictum</name>
    <dbReference type="NCBI Taxonomy" id="515415"/>
    <lineage>
        <taxon>Bacteria</taxon>
        <taxon>Bacillati</taxon>
        <taxon>Actinomycetota</taxon>
        <taxon>Actinomycetes</taxon>
        <taxon>Micrococcales</taxon>
        <taxon>Microbacteriaceae</taxon>
        <taxon>Microbacterium</taxon>
    </lineage>
</organism>
<evidence type="ECO:0000256" key="3">
    <source>
        <dbReference type="ARBA" id="ARBA00023141"/>
    </source>
</evidence>
<name>A0ABZ0V6K7_9MICO</name>
<keyword evidence="3" id="KW-0057">Aromatic amino acid biosynthesis</keyword>
<dbReference type="NCBIfam" id="NF005112">
    <property type="entry name" value="PRK06545.2-4"/>
    <property type="match status" value="1"/>
</dbReference>
<dbReference type="PROSITE" id="PS51176">
    <property type="entry name" value="PDH_ADH"/>
    <property type="match status" value="1"/>
</dbReference>
<comment type="similarity">
    <text evidence="1">Belongs to the prephenate/arogenate dehydrogenase family.</text>
</comment>
<dbReference type="EC" id="1.3.1.12" evidence="6"/>
<dbReference type="CDD" id="cd02116">
    <property type="entry name" value="ACT"/>
    <property type="match status" value="1"/>
</dbReference>
<dbReference type="PANTHER" id="PTHR21363:SF0">
    <property type="entry name" value="PREPHENATE DEHYDROGENASE [NADP(+)]"/>
    <property type="match status" value="1"/>
</dbReference>
<reference evidence="6 7" key="1">
    <citation type="submission" date="2023-06" db="EMBL/GenBank/DDBJ databases">
        <title>Rock-solubilizing bacteria, Microbacterium invictum, promotes re-establishment of vegetation in rocky wasteland by accelerating rock bio-weathering and reshaping soil bacterial community.</title>
        <authorList>
            <person name="Liu C."/>
        </authorList>
    </citation>
    <scope>NUCLEOTIDE SEQUENCE [LARGE SCALE GENOMIC DNA]</scope>
    <source>
        <strain evidence="6 7">X-18</strain>
    </source>
</reference>
<dbReference type="Gene3D" id="1.10.3660.10">
    <property type="entry name" value="6-phosphogluconate dehydrogenase C-terminal like domain"/>
    <property type="match status" value="1"/>
</dbReference>
<accession>A0ABZ0V6K7</accession>
<dbReference type="InterPro" id="IPR046825">
    <property type="entry name" value="PDH_C"/>
</dbReference>
<dbReference type="RefSeq" id="WP_322409358.1">
    <property type="nucleotide sequence ID" value="NZ_CP139779.1"/>
</dbReference>
<dbReference type="NCBIfam" id="NF005111">
    <property type="entry name" value="PRK06545.2-3"/>
    <property type="match status" value="1"/>
</dbReference>
<evidence type="ECO:0000259" key="5">
    <source>
        <dbReference type="PROSITE" id="PS51176"/>
    </source>
</evidence>
<protein>
    <submittedName>
        <fullName evidence="6">Prephenate dehydrogenase</fullName>
        <ecNumber evidence="6">1.3.1.12</ecNumber>
    </submittedName>
</protein>
<evidence type="ECO:0000256" key="1">
    <source>
        <dbReference type="ARBA" id="ARBA00007964"/>
    </source>
</evidence>
<dbReference type="InterPro" id="IPR045865">
    <property type="entry name" value="ACT-like_dom_sf"/>
</dbReference>
<gene>
    <name evidence="6" type="ORF">T9R20_11020</name>
</gene>
<dbReference type="PANTHER" id="PTHR21363">
    <property type="entry name" value="PREPHENATE DEHYDROGENASE"/>
    <property type="match status" value="1"/>
</dbReference>
<dbReference type="Pfam" id="PF02153">
    <property type="entry name" value="PDH_N"/>
    <property type="match status" value="1"/>
</dbReference>